<dbReference type="InterPro" id="IPR025532">
    <property type="entry name" value="G6P_1-epimerase"/>
</dbReference>
<dbReference type="Pfam" id="PF01263">
    <property type="entry name" value="Aldose_epim"/>
    <property type="match status" value="1"/>
</dbReference>
<dbReference type="Gene3D" id="2.70.98.10">
    <property type="match status" value="1"/>
</dbReference>
<dbReference type="PANTHER" id="PTHR11122">
    <property type="entry name" value="APOSPORY-ASSOCIATED PROTEIN C-RELATED"/>
    <property type="match status" value="1"/>
</dbReference>
<dbReference type="OrthoDB" id="1659429at2759"/>
<comment type="catalytic activity">
    <reaction evidence="2">
        <text>alpha-D-galactose = beta-D-galactose</text>
        <dbReference type="Rhea" id="RHEA:28675"/>
        <dbReference type="ChEBI" id="CHEBI:27667"/>
        <dbReference type="ChEBI" id="CHEBI:28061"/>
        <dbReference type="EC" id="5.1.3.3"/>
    </reaction>
    <physiologicalReaction direction="right-to-left" evidence="2">
        <dbReference type="Rhea" id="RHEA:28677"/>
    </physiologicalReaction>
</comment>
<dbReference type="AlphaFoldDB" id="A0A9P0GK59"/>
<comment type="similarity">
    <text evidence="4 7">Belongs to the glucose-6-phosphate 1-epimerase family.</text>
</comment>
<dbReference type="GO" id="GO:0005975">
    <property type="term" value="P:carbohydrate metabolic process"/>
    <property type="evidence" value="ECO:0007669"/>
    <property type="project" value="InterPro"/>
</dbReference>
<dbReference type="Proteomes" id="UP001153636">
    <property type="component" value="Chromosome 6"/>
</dbReference>
<dbReference type="GO" id="GO:0030246">
    <property type="term" value="F:carbohydrate binding"/>
    <property type="evidence" value="ECO:0007669"/>
    <property type="project" value="UniProtKB-UniRule"/>
</dbReference>
<name>A0A9P0GK59_9CUCU</name>
<comment type="function">
    <text evidence="6">Mutarotase that catalyzes the interconversion of beta-D-galactose and alpha-D-galactose during galactose metabolism. Beta-D-galactose is metabolized in the liver into glucose 1-phosphate, the primary metabolic fuel, by the action of four enzymes that constitute the Leloir pathway: GALM, GALK1 (galactokinase), GALT (galactose-1-phosphate uridylyltransferase) and GALE (UDP-galactose-4'-epimerase). Involved in the maintenance of the equilibrium between the beta- and alpha-anomers of galactose, therefore ensuring a sufficient supply of the alpha-anomer for GALK1. Also active on D-glucose although shows a preference for galactose over glucose.</text>
</comment>
<comment type="pathway">
    <text evidence="3">Carbohydrate metabolism; galactose metabolism.</text>
</comment>
<keyword evidence="9" id="KW-1185">Reference proteome</keyword>
<dbReference type="EC" id="5.1.3.15" evidence="7"/>
<dbReference type="InterPro" id="IPR011013">
    <property type="entry name" value="Gal_mutarotase_sf_dom"/>
</dbReference>
<dbReference type="PIRSF" id="PIRSF016020">
    <property type="entry name" value="PHexose_mutarotase"/>
    <property type="match status" value="1"/>
</dbReference>
<evidence type="ECO:0000313" key="8">
    <source>
        <dbReference type="EMBL" id="CAH1112133.1"/>
    </source>
</evidence>
<dbReference type="EMBL" id="OV651818">
    <property type="protein sequence ID" value="CAH1112133.1"/>
    <property type="molecule type" value="Genomic_DNA"/>
</dbReference>
<dbReference type="GO" id="GO:0047938">
    <property type="term" value="F:glucose-6-phosphate 1-epimerase activity"/>
    <property type="evidence" value="ECO:0007669"/>
    <property type="project" value="UniProtKB-UniRule"/>
</dbReference>
<dbReference type="InterPro" id="IPR014718">
    <property type="entry name" value="GH-type_carb-bd"/>
</dbReference>
<evidence type="ECO:0000256" key="5">
    <source>
        <dbReference type="ARBA" id="ARBA00023235"/>
    </source>
</evidence>
<reference evidence="8" key="1">
    <citation type="submission" date="2022-01" db="EMBL/GenBank/DDBJ databases">
        <authorList>
            <person name="King R."/>
        </authorList>
    </citation>
    <scope>NUCLEOTIDE SEQUENCE</scope>
</reference>
<protein>
    <recommendedName>
        <fullName evidence="7">glucose-6-phosphate 1-epimerase</fullName>
        <ecNumber evidence="7">5.1.3.15</ecNumber>
    </recommendedName>
</protein>
<evidence type="ECO:0000256" key="1">
    <source>
        <dbReference type="ARBA" id="ARBA00001096"/>
    </source>
</evidence>
<dbReference type="SUPFAM" id="SSF74650">
    <property type="entry name" value="Galactose mutarotase-like"/>
    <property type="match status" value="1"/>
</dbReference>
<proteinExistence type="inferred from homology"/>
<evidence type="ECO:0000256" key="2">
    <source>
        <dbReference type="ARBA" id="ARBA00001712"/>
    </source>
</evidence>
<comment type="catalytic activity">
    <reaction evidence="1">
        <text>alpha-D-glucose 6-phosphate = beta-D-glucose 6-phosphate</text>
        <dbReference type="Rhea" id="RHEA:16249"/>
        <dbReference type="ChEBI" id="CHEBI:58225"/>
        <dbReference type="ChEBI" id="CHEBI:58247"/>
        <dbReference type="EC" id="5.1.3.15"/>
    </reaction>
</comment>
<evidence type="ECO:0000256" key="6">
    <source>
        <dbReference type="ARBA" id="ARBA00045743"/>
    </source>
</evidence>
<dbReference type="GO" id="GO:0004034">
    <property type="term" value="F:aldose 1-epimerase activity"/>
    <property type="evidence" value="ECO:0007669"/>
    <property type="project" value="UniProtKB-EC"/>
</dbReference>
<dbReference type="InterPro" id="IPR008183">
    <property type="entry name" value="Aldose_1/G6P_1-epimerase"/>
</dbReference>
<dbReference type="PANTHER" id="PTHR11122:SF13">
    <property type="entry name" value="GLUCOSE-6-PHOSPHATE 1-EPIMERASE"/>
    <property type="match status" value="1"/>
</dbReference>
<keyword evidence="5 7" id="KW-0413">Isomerase</keyword>
<evidence type="ECO:0000256" key="7">
    <source>
        <dbReference type="PIRNR" id="PIRNR016020"/>
    </source>
</evidence>
<evidence type="ECO:0000256" key="4">
    <source>
        <dbReference type="ARBA" id="ARBA00005866"/>
    </source>
</evidence>
<dbReference type="GO" id="GO:0005737">
    <property type="term" value="C:cytoplasm"/>
    <property type="evidence" value="ECO:0007669"/>
    <property type="project" value="TreeGrafter"/>
</dbReference>
<evidence type="ECO:0000313" key="9">
    <source>
        <dbReference type="Proteomes" id="UP001153636"/>
    </source>
</evidence>
<accession>A0A9P0GK59</accession>
<gene>
    <name evidence="8" type="ORF">PSYICH_LOCUS12006</name>
</gene>
<evidence type="ECO:0000256" key="3">
    <source>
        <dbReference type="ARBA" id="ARBA00004947"/>
    </source>
</evidence>
<organism evidence="8 9">
    <name type="scientific">Psylliodes chrysocephalus</name>
    <dbReference type="NCBI Taxonomy" id="3402493"/>
    <lineage>
        <taxon>Eukaryota</taxon>
        <taxon>Metazoa</taxon>
        <taxon>Ecdysozoa</taxon>
        <taxon>Arthropoda</taxon>
        <taxon>Hexapoda</taxon>
        <taxon>Insecta</taxon>
        <taxon>Pterygota</taxon>
        <taxon>Neoptera</taxon>
        <taxon>Endopterygota</taxon>
        <taxon>Coleoptera</taxon>
        <taxon>Polyphaga</taxon>
        <taxon>Cucujiformia</taxon>
        <taxon>Chrysomeloidea</taxon>
        <taxon>Chrysomelidae</taxon>
        <taxon>Galerucinae</taxon>
        <taxon>Alticini</taxon>
        <taxon>Psylliodes</taxon>
    </lineage>
</organism>
<sequence>MQANCDNWQRVIRMDRGEYTTCTVILKGATITSWRIKDEEQIFMSRISKLDNYHKYRGGICLIFPRFEHWEVGRFHGFARDLMWGVKRGPYNDKEGNVHLDMILTSDCFTRSCWNCDFEIHYSLILKTSELETKIEVVNLSPSTSFQFHLEQHWHMKVKDVSAVVFKGLKGLTYVDREHVNPDVPFLLCTTNDFMLGDDRTDLTFYNTSPELNIVSEPENKIFRIRKQNMPDLNLWIPGTTECKDSGLEDDEIKHMIVADFGNVRYKKILSPKTTFVATETIEVLQIYTPPPKYSDFLEYFSHIC</sequence>